<dbReference type="Proteomes" id="UP000053664">
    <property type="component" value="Unassembled WGS sequence"/>
</dbReference>
<sequence>MKFFGTFLFLTASVTTLVNGAWMEARLADGAKLDISLTPENKVRLCTDRSWQFRNKDLSWQYGLAYGKKHHKYHFAAKWKHNLLVEVPHLKYTVCFEDPTPGRTKEDLESLAHLLNDPNNNRKGKGGPIAIYIDTKGREHYTEIGQFSPLTD</sequence>
<evidence type="ECO:0000256" key="1">
    <source>
        <dbReference type="SAM" id="SignalP"/>
    </source>
</evidence>
<dbReference type="KEGG" id="pfp:PFL1_03887"/>
<organism evidence="2 3">
    <name type="scientific">Pseudozyma flocculosa PF-1</name>
    <dbReference type="NCBI Taxonomy" id="1277687"/>
    <lineage>
        <taxon>Eukaryota</taxon>
        <taxon>Fungi</taxon>
        <taxon>Dikarya</taxon>
        <taxon>Basidiomycota</taxon>
        <taxon>Ustilaginomycotina</taxon>
        <taxon>Ustilaginomycetes</taxon>
        <taxon>Ustilaginales</taxon>
        <taxon>Ustilaginaceae</taxon>
        <taxon>Pseudozyma</taxon>
    </lineage>
</organism>
<gene>
    <name evidence="2" type="ORF">PFL1_03887</name>
</gene>
<name>A0A061H7I9_9BASI</name>
<dbReference type="AlphaFoldDB" id="A0A061H7I9"/>
<dbReference type="HOGENOM" id="CLU_1723187_0_0_1"/>
<evidence type="ECO:0000313" key="2">
    <source>
        <dbReference type="EMBL" id="EPQ28583.1"/>
    </source>
</evidence>
<proteinExistence type="predicted"/>
<dbReference type="GeneID" id="19317994"/>
<protein>
    <submittedName>
        <fullName evidence="2">Uncharacterized protein</fullName>
    </submittedName>
</protein>
<evidence type="ECO:0000313" key="3">
    <source>
        <dbReference type="Proteomes" id="UP000053664"/>
    </source>
</evidence>
<accession>A0A061H7I9</accession>
<dbReference type="RefSeq" id="XP_007879601.1">
    <property type="nucleotide sequence ID" value="XM_007881410.1"/>
</dbReference>
<keyword evidence="1" id="KW-0732">Signal</keyword>
<feature type="chain" id="PRO_5001599731" evidence="1">
    <location>
        <begin position="21"/>
        <end position="152"/>
    </location>
</feature>
<reference evidence="2 3" key="1">
    <citation type="journal article" date="2013" name="Plant Cell">
        <title>The transition from a phytopathogenic smut ancestor to an anamorphic biocontrol agent deciphered by comparative whole-genome analysis.</title>
        <authorList>
            <person name="Lefebvre F."/>
            <person name="Joly D.L."/>
            <person name="Labbe C."/>
            <person name="Teichmann B."/>
            <person name="Linning R."/>
            <person name="Belzile F."/>
            <person name="Bakkeren G."/>
            <person name="Belanger R.R."/>
        </authorList>
    </citation>
    <scope>NUCLEOTIDE SEQUENCE [LARGE SCALE GENOMIC DNA]</scope>
    <source>
        <strain evidence="2 3">PF-1</strain>
    </source>
</reference>
<dbReference type="EMBL" id="KE361634">
    <property type="protein sequence ID" value="EPQ28583.1"/>
    <property type="molecule type" value="Genomic_DNA"/>
</dbReference>
<feature type="signal peptide" evidence="1">
    <location>
        <begin position="1"/>
        <end position="20"/>
    </location>
</feature>